<dbReference type="InterPro" id="IPR006660">
    <property type="entry name" value="Arsenate_reductase-like"/>
</dbReference>
<evidence type="ECO:0000313" key="3">
    <source>
        <dbReference type="EMBL" id="ART53649.1"/>
    </source>
</evidence>
<comment type="similarity">
    <text evidence="1 2">Belongs to the ArsC family.</text>
</comment>
<accession>A0A240U710</accession>
<dbReference type="Gene3D" id="3.40.30.10">
    <property type="entry name" value="Glutaredoxin"/>
    <property type="match status" value="1"/>
</dbReference>
<dbReference type="SUPFAM" id="SSF52833">
    <property type="entry name" value="Thioredoxin-like"/>
    <property type="match status" value="1"/>
</dbReference>
<dbReference type="NCBIfam" id="NF008107">
    <property type="entry name" value="PRK10853.1"/>
    <property type="match status" value="1"/>
</dbReference>
<name>A0A240U710_9BURK</name>
<dbReference type="PANTHER" id="PTHR30041:SF8">
    <property type="entry name" value="PROTEIN YFFB"/>
    <property type="match status" value="1"/>
</dbReference>
<organism evidence="3 4">
    <name type="scientific">Acidovorax carolinensis</name>
    <dbReference type="NCBI Taxonomy" id="553814"/>
    <lineage>
        <taxon>Bacteria</taxon>
        <taxon>Pseudomonadati</taxon>
        <taxon>Pseudomonadota</taxon>
        <taxon>Betaproteobacteria</taxon>
        <taxon>Burkholderiales</taxon>
        <taxon>Comamonadaceae</taxon>
        <taxon>Acidovorax</taxon>
    </lineage>
</organism>
<protein>
    <submittedName>
        <fullName evidence="3">ArsC family reductase</fullName>
    </submittedName>
</protein>
<evidence type="ECO:0000256" key="1">
    <source>
        <dbReference type="ARBA" id="ARBA00007198"/>
    </source>
</evidence>
<dbReference type="AlphaFoldDB" id="A0A240U710"/>
<evidence type="ECO:0000256" key="2">
    <source>
        <dbReference type="PROSITE-ProRule" id="PRU01282"/>
    </source>
</evidence>
<dbReference type="InterPro" id="IPR006504">
    <property type="entry name" value="Tscrpt_reg_Spx/MgsR"/>
</dbReference>
<proteinExistence type="inferred from homology"/>
<dbReference type="EMBL" id="CP021361">
    <property type="protein sequence ID" value="ART53649.1"/>
    <property type="molecule type" value="Genomic_DNA"/>
</dbReference>
<dbReference type="NCBIfam" id="TIGR01617">
    <property type="entry name" value="arsC_related"/>
    <property type="match status" value="1"/>
</dbReference>
<keyword evidence="4" id="KW-1185">Reference proteome</keyword>
<dbReference type="Pfam" id="PF03960">
    <property type="entry name" value="ArsC"/>
    <property type="match status" value="1"/>
</dbReference>
<dbReference type="CDD" id="cd03035">
    <property type="entry name" value="ArsC_Yffb"/>
    <property type="match status" value="1"/>
</dbReference>
<dbReference type="InterPro" id="IPR036249">
    <property type="entry name" value="Thioredoxin-like_sf"/>
</dbReference>
<evidence type="ECO:0000313" key="4">
    <source>
        <dbReference type="Proteomes" id="UP000194432"/>
    </source>
</evidence>
<dbReference type="PANTHER" id="PTHR30041">
    <property type="entry name" value="ARSENATE REDUCTASE"/>
    <property type="match status" value="1"/>
</dbReference>
<dbReference type="KEGG" id="acin:CBP34_11915"/>
<gene>
    <name evidence="3" type="ORF">CBP34_11915</name>
</gene>
<dbReference type="Proteomes" id="UP000194432">
    <property type="component" value="Chromosome 1"/>
</dbReference>
<dbReference type="PROSITE" id="PS51353">
    <property type="entry name" value="ARSC"/>
    <property type="match status" value="1"/>
</dbReference>
<sequence>MKTPLITLYGIPNCDTVKKARAWLTSHGLEYAFHDFKKQGVPAERLPDWLAAAGWQKLVNRQGTTWRKLDPGAQAAVQDDASASALMQAQPSIIKRPVVEWQGGQHSAITVGFDAAQWQALQETLSSE</sequence>
<reference evidence="3 4" key="1">
    <citation type="submission" date="2017-05" db="EMBL/GenBank/DDBJ databases">
        <title>Polyphasic characterization of four soil-derived phenanthrene-degrading Acidovorax strains and proposal of Acidovorax phenanthrenivorans sp. nov.</title>
        <authorList>
            <person name="Singleton D.R."/>
            <person name="Lee J."/>
            <person name="Dickey A.N."/>
            <person name="Stroud A."/>
            <person name="Scholl E.H."/>
            <person name="Wright F.A."/>
            <person name="Aitken M.D."/>
        </authorList>
    </citation>
    <scope>NUCLEOTIDE SEQUENCE [LARGE SCALE GENOMIC DNA]</scope>
    <source>
        <strain evidence="3">NA3</strain>
    </source>
</reference>